<sequence length="135" mass="15296">MKHHRRQLLLPFDPLVELIGAARKRKLELQSTATHPACCHRSTAAADKFRPPISLQIIVPVKRKLKPGGKRPSELRHSPTSPLTATVAILRRHFRRDASGKSSPSSPFRSDDSLSSIQPRTKRPNEQVLFQFMYL</sequence>
<feature type="region of interest" description="Disordered" evidence="1">
    <location>
        <begin position="94"/>
        <end position="122"/>
    </location>
</feature>
<feature type="compositionally biased region" description="Low complexity" evidence="1">
    <location>
        <begin position="100"/>
        <end position="116"/>
    </location>
</feature>
<dbReference type="AlphaFoldDB" id="A0AA36EJ94"/>
<gene>
    <name evidence="2" type="ORF">LSALG_LOCUS37751</name>
</gene>
<protein>
    <submittedName>
        <fullName evidence="2">Uncharacterized protein</fullName>
    </submittedName>
</protein>
<reference evidence="2" key="1">
    <citation type="submission" date="2023-04" db="EMBL/GenBank/DDBJ databases">
        <authorList>
            <person name="Vijverberg K."/>
            <person name="Xiong W."/>
            <person name="Schranz E."/>
        </authorList>
    </citation>
    <scope>NUCLEOTIDE SEQUENCE</scope>
</reference>
<name>A0AA36EJ94_LACSI</name>
<organism evidence="2 3">
    <name type="scientific">Lactuca saligna</name>
    <name type="common">Willowleaf lettuce</name>
    <dbReference type="NCBI Taxonomy" id="75948"/>
    <lineage>
        <taxon>Eukaryota</taxon>
        <taxon>Viridiplantae</taxon>
        <taxon>Streptophyta</taxon>
        <taxon>Embryophyta</taxon>
        <taxon>Tracheophyta</taxon>
        <taxon>Spermatophyta</taxon>
        <taxon>Magnoliopsida</taxon>
        <taxon>eudicotyledons</taxon>
        <taxon>Gunneridae</taxon>
        <taxon>Pentapetalae</taxon>
        <taxon>asterids</taxon>
        <taxon>campanulids</taxon>
        <taxon>Asterales</taxon>
        <taxon>Asteraceae</taxon>
        <taxon>Cichorioideae</taxon>
        <taxon>Cichorieae</taxon>
        <taxon>Lactucinae</taxon>
        <taxon>Lactuca</taxon>
    </lineage>
</organism>
<evidence type="ECO:0000256" key="1">
    <source>
        <dbReference type="SAM" id="MobiDB-lite"/>
    </source>
</evidence>
<proteinExistence type="predicted"/>
<keyword evidence="3" id="KW-1185">Reference proteome</keyword>
<dbReference type="Proteomes" id="UP001177003">
    <property type="component" value="Chromosome 8"/>
</dbReference>
<evidence type="ECO:0000313" key="2">
    <source>
        <dbReference type="EMBL" id="CAI9299021.1"/>
    </source>
</evidence>
<accession>A0AA36EJ94</accession>
<evidence type="ECO:0000313" key="3">
    <source>
        <dbReference type="Proteomes" id="UP001177003"/>
    </source>
</evidence>
<dbReference type="EMBL" id="OX465084">
    <property type="protein sequence ID" value="CAI9299021.1"/>
    <property type="molecule type" value="Genomic_DNA"/>
</dbReference>